<protein>
    <submittedName>
        <fullName evidence="1">Uncharacterized protein</fullName>
    </submittedName>
</protein>
<evidence type="ECO:0000313" key="2">
    <source>
        <dbReference type="Proteomes" id="UP000717585"/>
    </source>
</evidence>
<dbReference type="AlphaFoldDB" id="A0A8J6E0V6"/>
<gene>
    <name evidence="1" type="ORF">J8273_5310</name>
</gene>
<reference evidence="1" key="1">
    <citation type="submission" date="2021-05" db="EMBL/GenBank/DDBJ databases">
        <title>A free-living protist that lacks canonical eukaryotic 1 DNA replication and segregation systems.</title>
        <authorList>
            <person name="Salas-Leiva D.E."/>
            <person name="Tromer E.C."/>
            <person name="Curtis B.A."/>
            <person name="Jerlstrom-Hultqvist J."/>
            <person name="Kolisko M."/>
            <person name="Yi Z."/>
            <person name="Salas-Leiva J.S."/>
            <person name="Gallot-Lavallee L."/>
            <person name="Kops G.J.P.L."/>
            <person name="Archibald J.M."/>
            <person name="Simpson A.G.B."/>
            <person name="Roger A.J."/>
        </authorList>
    </citation>
    <scope>NUCLEOTIDE SEQUENCE</scope>
    <source>
        <strain evidence="1">BICM</strain>
    </source>
</reference>
<sequence>MSMEQEESPADILQAISTTLEEGTISSRLKAMYILSDLMGAPIWAKDGPKIRDHLENISAYLMIHRYDSEPVGHICQTLYDRIDSELTTQCFSAAQRHAALNREVGALFEDIKPISLVGLVDEKEFSQTKRAPAQLRLHLAVIMGHAMLSYGVVPRQNLAKTVARLCRIDPDAIAGILSQIIAPESDDESDSDSDSSESAGLNSQVRATLASFMDTTVNTISNPAPMSLSSTRDIWTRFAPAYHTVARYEPMELGSVKRMSFDELMEHSEENLPDLVVLDSIIPYLINPKILRILNSNPESFFLTYGSDQIWCQISAAVHALAAAQKPTSPSICIVPSTQPSASPIPKNDPINSLLPALASDSAITAGLAAVNLAARPLRPTLVTPLITVLWPAARDSTPIVIPTLTRLEVMPDSKGSTGYLWTAAAVPGAPQTLEPSLWSRQPGSDVSQFKVTQTTVRRLAVTAICGPASGFVSCDGFGMTVDGMLANGGMPQALFGVYAVLQHEPQRPVTVSVDGLVFTDISMVRVQVSASEIVRQPLAVMGSLG</sequence>
<evidence type="ECO:0000313" key="1">
    <source>
        <dbReference type="EMBL" id="KAG9392321.1"/>
    </source>
</evidence>
<organism evidence="1 2">
    <name type="scientific">Carpediemonas membranifera</name>
    <dbReference type="NCBI Taxonomy" id="201153"/>
    <lineage>
        <taxon>Eukaryota</taxon>
        <taxon>Metamonada</taxon>
        <taxon>Carpediemonas-like organisms</taxon>
        <taxon>Carpediemonas</taxon>
    </lineage>
</organism>
<comment type="caution">
    <text evidence="1">The sequence shown here is derived from an EMBL/GenBank/DDBJ whole genome shotgun (WGS) entry which is preliminary data.</text>
</comment>
<keyword evidence="2" id="KW-1185">Reference proteome</keyword>
<name>A0A8J6E0V6_9EUKA</name>
<dbReference type="EMBL" id="JAHDYR010000038">
    <property type="protein sequence ID" value="KAG9392321.1"/>
    <property type="molecule type" value="Genomic_DNA"/>
</dbReference>
<accession>A0A8J6E0V6</accession>
<dbReference type="Proteomes" id="UP000717585">
    <property type="component" value="Unassembled WGS sequence"/>
</dbReference>
<proteinExistence type="predicted"/>